<dbReference type="Proteomes" id="UP000234190">
    <property type="component" value="Unassembled WGS sequence"/>
</dbReference>
<gene>
    <name evidence="2" type="ORF">CR159_13945</name>
</gene>
<dbReference type="OrthoDB" id="5512987at2"/>
<dbReference type="RefSeq" id="WP_102074580.1">
    <property type="nucleotide sequence ID" value="NZ_PDNW01000012.1"/>
</dbReference>
<name>A0A2N4U276_9BURK</name>
<dbReference type="PANTHER" id="PTHR35585:SF1">
    <property type="entry name" value="HHE DOMAIN PROTEIN (AFU_ORTHOLOGUE AFUA_4G00730)"/>
    <property type="match status" value="1"/>
</dbReference>
<reference evidence="2 3" key="1">
    <citation type="submission" date="2017-10" db="EMBL/GenBank/DDBJ databases">
        <title>Two draft genome sequences of Pusillimonas sp. strains isolated from a nitrate- and radionuclide-contaminated groundwater in Russia.</title>
        <authorList>
            <person name="Grouzdev D.S."/>
            <person name="Tourova T.P."/>
            <person name="Goeva M.A."/>
            <person name="Babich T.L."/>
            <person name="Sokolova D.S."/>
            <person name="Abdullin R."/>
            <person name="Poltaraus A.B."/>
            <person name="Toshchakov S.V."/>
            <person name="Nazina T.N."/>
        </authorList>
    </citation>
    <scope>NUCLEOTIDE SEQUENCE [LARGE SCALE GENOMIC DNA]</scope>
    <source>
        <strain evidence="2 3">JR1/69-3-13</strain>
    </source>
</reference>
<sequence>MNKSQIPVAQKEVLSLLLDDHRKAKKLFKEFENASDAAKKQSIVAETCMELTAHTQIEEQQFYMFLRDQDPEAFGDLLDEALVEHASAKELIRQLQEMKPGDDLYDAKFIVLGEYINHHVAEEEDELFPKIISRKIDLRELLPAMTQMKEDLLAEIANA</sequence>
<accession>A0A2N4U276</accession>
<protein>
    <submittedName>
        <fullName evidence="2">Hemerythrin</fullName>
    </submittedName>
</protein>
<dbReference type="Gene3D" id="1.20.120.520">
    <property type="entry name" value="nmb1532 protein domain like"/>
    <property type="match status" value="1"/>
</dbReference>
<dbReference type="EMBL" id="PDNW01000012">
    <property type="protein sequence ID" value="PLC49124.1"/>
    <property type="molecule type" value="Genomic_DNA"/>
</dbReference>
<comment type="caution">
    <text evidence="2">The sequence shown here is derived from an EMBL/GenBank/DDBJ whole genome shotgun (WGS) entry which is preliminary data.</text>
</comment>
<evidence type="ECO:0000313" key="2">
    <source>
        <dbReference type="EMBL" id="PLC49124.1"/>
    </source>
</evidence>
<evidence type="ECO:0000313" key="3">
    <source>
        <dbReference type="Proteomes" id="UP000234190"/>
    </source>
</evidence>
<dbReference type="PANTHER" id="PTHR35585">
    <property type="entry name" value="HHE DOMAIN PROTEIN (AFU_ORTHOLOGUE AFUA_4G00730)"/>
    <property type="match status" value="1"/>
</dbReference>
<dbReference type="Pfam" id="PF01814">
    <property type="entry name" value="Hemerythrin"/>
    <property type="match status" value="1"/>
</dbReference>
<keyword evidence="3" id="KW-1185">Reference proteome</keyword>
<proteinExistence type="predicted"/>
<organism evidence="2 3">
    <name type="scientific">Pollutimonas subterranea</name>
    <dbReference type="NCBI Taxonomy" id="2045210"/>
    <lineage>
        <taxon>Bacteria</taxon>
        <taxon>Pseudomonadati</taxon>
        <taxon>Pseudomonadota</taxon>
        <taxon>Betaproteobacteria</taxon>
        <taxon>Burkholderiales</taxon>
        <taxon>Alcaligenaceae</taxon>
        <taxon>Pollutimonas</taxon>
    </lineage>
</organism>
<dbReference type="InterPro" id="IPR012312">
    <property type="entry name" value="Hemerythrin-like"/>
</dbReference>
<evidence type="ECO:0000259" key="1">
    <source>
        <dbReference type="Pfam" id="PF01814"/>
    </source>
</evidence>
<dbReference type="AlphaFoldDB" id="A0A2N4U276"/>
<feature type="domain" description="Hemerythrin-like" evidence="1">
    <location>
        <begin position="14"/>
        <end position="131"/>
    </location>
</feature>